<dbReference type="OrthoDB" id="9989885at2759"/>
<evidence type="ECO:0000313" key="2">
    <source>
        <dbReference type="Proteomes" id="UP000276133"/>
    </source>
</evidence>
<gene>
    <name evidence="1" type="ORF">BpHYR1_017021</name>
</gene>
<dbReference type="Proteomes" id="UP000276133">
    <property type="component" value="Unassembled WGS sequence"/>
</dbReference>
<accession>A0A3M7RPT0</accession>
<comment type="caution">
    <text evidence="1">The sequence shown here is derived from an EMBL/GenBank/DDBJ whole genome shotgun (WGS) entry which is preliminary data.</text>
</comment>
<dbReference type="AlphaFoldDB" id="A0A3M7RPT0"/>
<evidence type="ECO:0000313" key="1">
    <source>
        <dbReference type="EMBL" id="RNA25542.1"/>
    </source>
</evidence>
<keyword evidence="2" id="KW-1185">Reference proteome</keyword>
<protein>
    <submittedName>
        <fullName evidence="1">Uncharacterized protein</fullName>
    </submittedName>
</protein>
<proteinExistence type="predicted"/>
<name>A0A3M7RPT0_BRAPC</name>
<organism evidence="1 2">
    <name type="scientific">Brachionus plicatilis</name>
    <name type="common">Marine rotifer</name>
    <name type="synonym">Brachionus muelleri</name>
    <dbReference type="NCBI Taxonomy" id="10195"/>
    <lineage>
        <taxon>Eukaryota</taxon>
        <taxon>Metazoa</taxon>
        <taxon>Spiralia</taxon>
        <taxon>Gnathifera</taxon>
        <taxon>Rotifera</taxon>
        <taxon>Eurotatoria</taxon>
        <taxon>Monogononta</taxon>
        <taxon>Pseudotrocha</taxon>
        <taxon>Ploima</taxon>
        <taxon>Brachionidae</taxon>
        <taxon>Brachionus</taxon>
    </lineage>
</organism>
<reference evidence="1 2" key="1">
    <citation type="journal article" date="2018" name="Sci. Rep.">
        <title>Genomic signatures of local adaptation to the degree of environmental predictability in rotifers.</title>
        <authorList>
            <person name="Franch-Gras L."/>
            <person name="Hahn C."/>
            <person name="Garcia-Roger E.M."/>
            <person name="Carmona M.J."/>
            <person name="Serra M."/>
            <person name="Gomez A."/>
        </authorList>
    </citation>
    <scope>NUCLEOTIDE SEQUENCE [LARGE SCALE GENOMIC DNA]</scope>
    <source>
        <strain evidence="1">HYR1</strain>
    </source>
</reference>
<sequence length="106" mass="12601">MLNIKRFDHIPLESIYKKNKYKEFNRLPLMENICSRQLGWLGHALRMGSKEEPARIFTLYEPEMVKKGGAPRSSHTNVKYLRCLQAVQTNSQMRNLLIYFLEKFDH</sequence>
<dbReference type="EMBL" id="REGN01002906">
    <property type="protein sequence ID" value="RNA25542.1"/>
    <property type="molecule type" value="Genomic_DNA"/>
</dbReference>